<sequence>MSTAHQRARVAAIRAALASFRGHRQLFTAGYGLVVLGGASTPSTNYDSNTCIIGDTRFDSCDFASPPSSPSPCTPLGRHLVAPGGAIALAFPLPIIPLDLAPIRTIAPPRRIFHLPPPCLLFIDASALVVPPAVAPHRVGVG</sequence>
<reference evidence="1 2" key="1">
    <citation type="journal article" date="2015" name="Genome Biol. Evol.">
        <title>Comparative Genomics of a Bacterivorous Green Alga Reveals Evolutionary Causalities and Consequences of Phago-Mixotrophic Mode of Nutrition.</title>
        <authorList>
            <person name="Burns J.A."/>
            <person name="Paasch A."/>
            <person name="Narechania A."/>
            <person name="Kim E."/>
        </authorList>
    </citation>
    <scope>NUCLEOTIDE SEQUENCE [LARGE SCALE GENOMIC DNA]</scope>
    <source>
        <strain evidence="1 2">PLY_AMNH</strain>
    </source>
</reference>
<evidence type="ECO:0000313" key="1">
    <source>
        <dbReference type="EMBL" id="KAK3277619.1"/>
    </source>
</evidence>
<keyword evidence="2" id="KW-1185">Reference proteome</keyword>
<organism evidence="1 2">
    <name type="scientific">Cymbomonas tetramitiformis</name>
    <dbReference type="NCBI Taxonomy" id="36881"/>
    <lineage>
        <taxon>Eukaryota</taxon>
        <taxon>Viridiplantae</taxon>
        <taxon>Chlorophyta</taxon>
        <taxon>Pyramimonadophyceae</taxon>
        <taxon>Pyramimonadales</taxon>
        <taxon>Pyramimonadaceae</taxon>
        <taxon>Cymbomonas</taxon>
    </lineage>
</organism>
<evidence type="ECO:0000313" key="2">
    <source>
        <dbReference type="Proteomes" id="UP001190700"/>
    </source>
</evidence>
<proteinExistence type="predicted"/>
<name>A0AAE0GG72_9CHLO</name>
<accession>A0AAE0GG72</accession>
<protein>
    <submittedName>
        <fullName evidence="1">Uncharacterized protein</fullName>
    </submittedName>
</protein>
<dbReference type="AlphaFoldDB" id="A0AAE0GG72"/>
<dbReference type="EMBL" id="LGRX02006008">
    <property type="protein sequence ID" value="KAK3277619.1"/>
    <property type="molecule type" value="Genomic_DNA"/>
</dbReference>
<gene>
    <name evidence="1" type="ORF">CYMTET_14388</name>
</gene>
<comment type="caution">
    <text evidence="1">The sequence shown here is derived from an EMBL/GenBank/DDBJ whole genome shotgun (WGS) entry which is preliminary data.</text>
</comment>
<dbReference type="Proteomes" id="UP001190700">
    <property type="component" value="Unassembled WGS sequence"/>
</dbReference>